<dbReference type="PANTHER" id="PTHR10830">
    <property type="entry name" value="DOLICHYL-DIPHOSPHOOLIGOSACCHARIDE--PROTEIN GLYCOSYLTRANSFERASE 48 KDA SUBUNIT"/>
    <property type="match status" value="1"/>
</dbReference>
<dbReference type="Proteomes" id="UP001211907">
    <property type="component" value="Unassembled WGS sequence"/>
</dbReference>
<evidence type="ECO:0000259" key="10">
    <source>
        <dbReference type="Pfam" id="PF23358"/>
    </source>
</evidence>
<keyword evidence="8" id="KW-0732">Signal</keyword>
<reference evidence="11" key="1">
    <citation type="submission" date="2020-05" db="EMBL/GenBank/DDBJ databases">
        <title>Phylogenomic resolution of chytrid fungi.</title>
        <authorList>
            <person name="Stajich J.E."/>
            <person name="Amses K."/>
            <person name="Simmons R."/>
            <person name="Seto K."/>
            <person name="Myers J."/>
            <person name="Bonds A."/>
            <person name="Quandt C.A."/>
            <person name="Barry K."/>
            <person name="Liu P."/>
            <person name="Grigoriev I."/>
            <person name="Longcore J.E."/>
            <person name="James T.Y."/>
        </authorList>
    </citation>
    <scope>NUCLEOTIDE SEQUENCE</scope>
    <source>
        <strain evidence="11">JEL0513</strain>
    </source>
</reference>
<evidence type="ECO:0000256" key="3">
    <source>
        <dbReference type="ARBA" id="ARBA00008743"/>
    </source>
</evidence>
<dbReference type="Pfam" id="PF23358">
    <property type="entry name" value="OST48_MD"/>
    <property type="match status" value="1"/>
</dbReference>
<proteinExistence type="inferred from homology"/>
<dbReference type="InterPro" id="IPR005013">
    <property type="entry name" value="DDOST_48_kDa_subunit"/>
</dbReference>
<comment type="caution">
    <text evidence="11">The sequence shown here is derived from an EMBL/GenBank/DDBJ whole genome shotgun (WGS) entry which is preliminary data.</text>
</comment>
<feature type="chain" id="PRO_5041776951" description="Dolichyl-diphosphooligosaccharide--protein glycosyltransferase subunit WBP1" evidence="8">
    <location>
        <begin position="23"/>
        <end position="451"/>
    </location>
</feature>
<comment type="subunit">
    <text evidence="8">Component of the oligosaccharyltransferase (OST) complex.</text>
</comment>
<gene>
    <name evidence="11" type="ORF">HK100_000233</name>
</gene>
<evidence type="ECO:0000256" key="6">
    <source>
        <dbReference type="ARBA" id="ARBA00022989"/>
    </source>
</evidence>
<evidence type="ECO:0000256" key="2">
    <source>
        <dbReference type="ARBA" id="ARBA00004922"/>
    </source>
</evidence>
<keyword evidence="4 8" id="KW-0812">Transmembrane</keyword>
<dbReference type="GO" id="GO:0018279">
    <property type="term" value="P:protein N-linked glycosylation via asparagine"/>
    <property type="evidence" value="ECO:0007669"/>
    <property type="project" value="UniProtKB-UniRule"/>
</dbReference>
<evidence type="ECO:0000256" key="1">
    <source>
        <dbReference type="ARBA" id="ARBA00004479"/>
    </source>
</evidence>
<comment type="subcellular location">
    <subcellularLocation>
        <location evidence="8">Endoplasmic reticulum membrane</location>
        <topology evidence="8">Single-pass type I membrane protein</topology>
    </subcellularLocation>
    <subcellularLocation>
        <location evidence="1">Membrane</location>
        <topology evidence="1">Single-pass type I membrane protein</topology>
    </subcellularLocation>
</comment>
<feature type="domain" description="OST48 N-terminal" evidence="9">
    <location>
        <begin position="31"/>
        <end position="281"/>
    </location>
</feature>
<evidence type="ECO:0000256" key="7">
    <source>
        <dbReference type="ARBA" id="ARBA00023136"/>
    </source>
</evidence>
<comment type="function">
    <text evidence="8">Subunit of the oligosaccharyl transferase (OST) complex that catalyzes the initial transfer of a defined glycan (Glc(3)Man(9)GlcNAc(2) in eukaryotes) from the lipid carrier dolichol-pyrophosphate to an asparagine residue within an Asn-X-Ser/Thr consensus motif in nascent polypeptide chains, the first step in protein N-glycosylation. N-glycosylation occurs cotranslationally and the complex associates with the Sec61 complex at the channel-forming translocon complex that mediates protein translocation across the endoplasmic reticulum (ER).</text>
</comment>
<evidence type="ECO:0000256" key="4">
    <source>
        <dbReference type="ARBA" id="ARBA00022692"/>
    </source>
</evidence>
<keyword evidence="6 8" id="KW-1133">Transmembrane helix</keyword>
<accession>A0AAD5SYQ8</accession>
<evidence type="ECO:0000256" key="8">
    <source>
        <dbReference type="RuleBase" id="RU361142"/>
    </source>
</evidence>
<comment type="pathway">
    <text evidence="2 8">Protein modification; protein glycosylation.</text>
</comment>
<protein>
    <recommendedName>
        <fullName evidence="8">Dolichyl-diphosphooligosaccharide--protein glycosyltransferase subunit WBP1</fullName>
        <shortName evidence="8">Oligosaccharyl transferase subunit WBP1</shortName>
    </recommendedName>
</protein>
<dbReference type="AlphaFoldDB" id="A0AAD5SYQ8"/>
<keyword evidence="7 8" id="KW-0472">Membrane</keyword>
<name>A0AAD5SYQ8_9FUNG</name>
<dbReference type="Pfam" id="PF03345">
    <property type="entry name" value="OST48_N"/>
    <property type="match status" value="1"/>
</dbReference>
<keyword evidence="12" id="KW-1185">Reference proteome</keyword>
<comment type="similarity">
    <text evidence="3 8">Belongs to the DDOST 48 kDa subunit family.</text>
</comment>
<evidence type="ECO:0000313" key="11">
    <source>
        <dbReference type="EMBL" id="KAJ3119618.1"/>
    </source>
</evidence>
<feature type="signal peptide" evidence="8">
    <location>
        <begin position="1"/>
        <end position="22"/>
    </location>
</feature>
<dbReference type="EMBL" id="JADGJH010001040">
    <property type="protein sequence ID" value="KAJ3119618.1"/>
    <property type="molecule type" value="Genomic_DNA"/>
</dbReference>
<dbReference type="PANTHER" id="PTHR10830:SF0">
    <property type="entry name" value="DOLICHYL-DIPHOSPHOOLIGOSACCHARIDE--PROTEIN GLYCOSYLTRANSFERASE 48 KDA SUBUNIT"/>
    <property type="match status" value="1"/>
</dbReference>
<evidence type="ECO:0000259" key="9">
    <source>
        <dbReference type="Pfam" id="PF03345"/>
    </source>
</evidence>
<dbReference type="InterPro" id="IPR055459">
    <property type="entry name" value="OST48_MD"/>
</dbReference>
<feature type="domain" description="OST48 middle" evidence="10">
    <location>
        <begin position="295"/>
        <end position="440"/>
    </location>
</feature>
<sequence length="451" mass="49857">MGCRILRIVVALVICFVAGTFAKPANPALNKVLVVLNSLDQQTYFSRFLDSLEKRGFNLTIKAISDNSVSLVTWEELAFNNLLLLADATSGASFTPAKVIDFVNRGGNVLVAASSQVSETIRDIAIELSADFDEKGNSVFDSFNSPVKGKSDIISAKKFTGEHIIIPPTLQGQISRGELPLLFRGVGHRLTGKNPLIIPVLVGNPTSFSYLDSTKGKAAPLTPGSLVGSSLVLISAFQARNNARVVFSGSVDLFKNELAEAIIGDKKTANAQFASELAKWAFQEKGVLKVINTFHHRLLENQQHGSYRIKEELLYEIELSAYYDDVWHPYASSSPIQFTATMLDPYIRQNMTLSSKVTDTTSTYTLPFLTPDVYGVFTFQVEHKRREGYSWIDEKEVVSIHPFRHDEYPRFLSAAFPYYANVFSIMAGFVVLSGVVLYHKDSTTVAKVKTN</sequence>
<dbReference type="InterPro" id="IPR055457">
    <property type="entry name" value="OST48_N"/>
</dbReference>
<evidence type="ECO:0000313" key="12">
    <source>
        <dbReference type="Proteomes" id="UP001211907"/>
    </source>
</evidence>
<keyword evidence="5 8" id="KW-0256">Endoplasmic reticulum</keyword>
<evidence type="ECO:0000256" key="5">
    <source>
        <dbReference type="ARBA" id="ARBA00022824"/>
    </source>
</evidence>
<organism evidence="11 12">
    <name type="scientific">Physocladia obscura</name>
    <dbReference type="NCBI Taxonomy" id="109957"/>
    <lineage>
        <taxon>Eukaryota</taxon>
        <taxon>Fungi</taxon>
        <taxon>Fungi incertae sedis</taxon>
        <taxon>Chytridiomycota</taxon>
        <taxon>Chytridiomycota incertae sedis</taxon>
        <taxon>Chytridiomycetes</taxon>
        <taxon>Chytridiales</taxon>
        <taxon>Chytriomycetaceae</taxon>
        <taxon>Physocladia</taxon>
    </lineage>
</organism>
<feature type="transmembrane region" description="Helical" evidence="8">
    <location>
        <begin position="418"/>
        <end position="439"/>
    </location>
</feature>
<dbReference type="GO" id="GO:0008250">
    <property type="term" value="C:oligosaccharyltransferase complex"/>
    <property type="evidence" value="ECO:0007669"/>
    <property type="project" value="TreeGrafter"/>
</dbReference>